<dbReference type="Gene3D" id="1.20.144.10">
    <property type="entry name" value="Phosphatidic acid phosphatase type 2/haloperoxidase"/>
    <property type="match status" value="1"/>
</dbReference>
<evidence type="ECO:0000259" key="11">
    <source>
        <dbReference type="SMART" id="SM00014"/>
    </source>
</evidence>
<evidence type="ECO:0000313" key="12">
    <source>
        <dbReference type="EMBL" id="PSJ47142.1"/>
    </source>
</evidence>
<dbReference type="GO" id="GO:0005886">
    <property type="term" value="C:plasma membrane"/>
    <property type="evidence" value="ECO:0007669"/>
    <property type="project" value="UniProtKB-SubCell"/>
</dbReference>
<protein>
    <recommendedName>
        <fullName evidence="2">undecaprenyl-diphosphate phosphatase</fullName>
        <ecNumber evidence="2">3.6.1.27</ecNumber>
    </recommendedName>
    <alternativeName>
        <fullName evidence="8">Undecaprenyl pyrophosphate phosphatase</fullName>
    </alternativeName>
</protein>
<reference evidence="12 13" key="1">
    <citation type="submission" date="2018-03" db="EMBL/GenBank/DDBJ databases">
        <title>The draft genome of Zobellella taiwanensis JCM 13381.</title>
        <authorList>
            <person name="Liu L."/>
            <person name="Li L."/>
            <person name="Wang T."/>
            <person name="Zhang X."/>
            <person name="Liang L."/>
        </authorList>
    </citation>
    <scope>NUCLEOTIDE SEQUENCE [LARGE SCALE GENOMIC DNA]</scope>
    <source>
        <strain evidence="12 13">JCM 13381</strain>
    </source>
</reference>
<feature type="transmembrane region" description="Helical" evidence="10">
    <location>
        <begin position="112"/>
        <end position="133"/>
    </location>
</feature>
<evidence type="ECO:0000256" key="10">
    <source>
        <dbReference type="SAM" id="Phobius"/>
    </source>
</evidence>
<dbReference type="PANTHER" id="PTHR14969">
    <property type="entry name" value="SPHINGOSINE-1-PHOSPHATE PHOSPHOHYDROLASE"/>
    <property type="match status" value="1"/>
</dbReference>
<feature type="transmembrane region" description="Helical" evidence="10">
    <location>
        <begin position="145"/>
        <end position="168"/>
    </location>
</feature>
<proteinExistence type="predicted"/>
<comment type="caution">
    <text evidence="12">The sequence shown here is derived from an EMBL/GenBank/DDBJ whole genome shotgun (WGS) entry which is preliminary data.</text>
</comment>
<sequence>MVLEHLTRLDHRLFLKSQGHRHWQRRARLARWVSRTGDGPPYALLGLLLWSSGQPALQGYVQQALQAFAWELPCYLLLKQLFRRRRPAVALPQARVFITPADTFSFPSGHTAAAFVLLTLLWLQAGFLALWLLPWALLVGWSRVWLGVHFPGDIIAGIALGASAALLAGT</sequence>
<keyword evidence="7 10" id="KW-0472">Membrane</keyword>
<evidence type="ECO:0000313" key="13">
    <source>
        <dbReference type="Proteomes" id="UP000242181"/>
    </source>
</evidence>
<keyword evidence="4 10" id="KW-0812">Transmembrane</keyword>
<evidence type="ECO:0000256" key="4">
    <source>
        <dbReference type="ARBA" id="ARBA00022692"/>
    </source>
</evidence>
<accession>A0A2P7RAE6</accession>
<evidence type="ECO:0000256" key="5">
    <source>
        <dbReference type="ARBA" id="ARBA00022801"/>
    </source>
</evidence>
<evidence type="ECO:0000256" key="3">
    <source>
        <dbReference type="ARBA" id="ARBA00022475"/>
    </source>
</evidence>
<keyword evidence="3" id="KW-1003">Cell membrane</keyword>
<dbReference type="RefSeq" id="WP_106452068.1">
    <property type="nucleotide sequence ID" value="NZ_PXYH01000002.1"/>
</dbReference>
<evidence type="ECO:0000256" key="9">
    <source>
        <dbReference type="ARBA" id="ARBA00047594"/>
    </source>
</evidence>
<dbReference type="PANTHER" id="PTHR14969:SF62">
    <property type="entry name" value="DECAPRENYLPHOSPHORYL-5-PHOSPHORIBOSE PHOSPHATASE RV3807C-RELATED"/>
    <property type="match status" value="1"/>
</dbReference>
<dbReference type="OrthoDB" id="9780507at2"/>
<evidence type="ECO:0000256" key="6">
    <source>
        <dbReference type="ARBA" id="ARBA00022989"/>
    </source>
</evidence>
<dbReference type="InterPro" id="IPR036938">
    <property type="entry name" value="PAP2/HPO_sf"/>
</dbReference>
<dbReference type="GO" id="GO:0050380">
    <property type="term" value="F:undecaprenyl-diphosphatase activity"/>
    <property type="evidence" value="ECO:0007669"/>
    <property type="project" value="UniProtKB-EC"/>
</dbReference>
<evidence type="ECO:0000256" key="8">
    <source>
        <dbReference type="ARBA" id="ARBA00032707"/>
    </source>
</evidence>
<evidence type="ECO:0000256" key="1">
    <source>
        <dbReference type="ARBA" id="ARBA00004651"/>
    </source>
</evidence>
<name>A0A2P7RAE6_9GAMM</name>
<dbReference type="EMBL" id="PXYH01000002">
    <property type="protein sequence ID" value="PSJ47142.1"/>
    <property type="molecule type" value="Genomic_DNA"/>
</dbReference>
<dbReference type="Proteomes" id="UP000242181">
    <property type="component" value="Unassembled WGS sequence"/>
</dbReference>
<dbReference type="SMART" id="SM00014">
    <property type="entry name" value="acidPPc"/>
    <property type="match status" value="1"/>
</dbReference>
<dbReference type="Pfam" id="PF01569">
    <property type="entry name" value="PAP2"/>
    <property type="match status" value="1"/>
</dbReference>
<dbReference type="AlphaFoldDB" id="A0A2P7RAE6"/>
<organism evidence="12 13">
    <name type="scientific">Zobellella taiwanensis</name>
    <dbReference type="NCBI Taxonomy" id="347535"/>
    <lineage>
        <taxon>Bacteria</taxon>
        <taxon>Pseudomonadati</taxon>
        <taxon>Pseudomonadota</taxon>
        <taxon>Gammaproteobacteria</taxon>
        <taxon>Aeromonadales</taxon>
        <taxon>Aeromonadaceae</taxon>
        <taxon>Zobellella</taxon>
    </lineage>
</organism>
<keyword evidence="13" id="KW-1185">Reference proteome</keyword>
<keyword evidence="6 10" id="KW-1133">Transmembrane helix</keyword>
<keyword evidence="5" id="KW-0378">Hydrolase</keyword>
<feature type="domain" description="Phosphatidic acid phosphatase type 2/haloperoxidase" evidence="11">
    <location>
        <begin position="62"/>
        <end position="169"/>
    </location>
</feature>
<gene>
    <name evidence="12" type="ORF">C7I36_01955</name>
</gene>
<evidence type="ECO:0000256" key="2">
    <source>
        <dbReference type="ARBA" id="ARBA00012374"/>
    </source>
</evidence>
<evidence type="ECO:0000256" key="7">
    <source>
        <dbReference type="ARBA" id="ARBA00023136"/>
    </source>
</evidence>
<dbReference type="InterPro" id="IPR000326">
    <property type="entry name" value="PAP2/HPO"/>
</dbReference>
<comment type="catalytic activity">
    <reaction evidence="9">
        <text>di-trans,octa-cis-undecaprenyl diphosphate + H2O = di-trans,octa-cis-undecaprenyl phosphate + phosphate + H(+)</text>
        <dbReference type="Rhea" id="RHEA:28094"/>
        <dbReference type="ChEBI" id="CHEBI:15377"/>
        <dbReference type="ChEBI" id="CHEBI:15378"/>
        <dbReference type="ChEBI" id="CHEBI:43474"/>
        <dbReference type="ChEBI" id="CHEBI:58405"/>
        <dbReference type="ChEBI" id="CHEBI:60392"/>
        <dbReference type="EC" id="3.6.1.27"/>
    </reaction>
</comment>
<dbReference type="SUPFAM" id="SSF48317">
    <property type="entry name" value="Acid phosphatase/Vanadium-dependent haloperoxidase"/>
    <property type="match status" value="1"/>
</dbReference>
<comment type="subcellular location">
    <subcellularLocation>
        <location evidence="1">Cell membrane</location>
        <topology evidence="1">Multi-pass membrane protein</topology>
    </subcellularLocation>
</comment>
<dbReference type="EC" id="3.6.1.27" evidence="2"/>